<dbReference type="EMBL" id="CM042027">
    <property type="protein sequence ID" value="KAI3802667.1"/>
    <property type="molecule type" value="Genomic_DNA"/>
</dbReference>
<accession>A0ACB9I4G7</accession>
<name>A0ACB9I4G7_9ASTR</name>
<gene>
    <name evidence="1" type="ORF">L1987_30808</name>
</gene>
<reference evidence="1 2" key="2">
    <citation type="journal article" date="2022" name="Mol. Ecol. Resour.">
        <title>The genomes of chicory, endive, great burdock and yacon provide insights into Asteraceae paleo-polyploidization history and plant inulin production.</title>
        <authorList>
            <person name="Fan W."/>
            <person name="Wang S."/>
            <person name="Wang H."/>
            <person name="Wang A."/>
            <person name="Jiang F."/>
            <person name="Liu H."/>
            <person name="Zhao H."/>
            <person name="Xu D."/>
            <person name="Zhang Y."/>
        </authorList>
    </citation>
    <scope>NUCLEOTIDE SEQUENCE [LARGE SCALE GENOMIC DNA]</scope>
    <source>
        <strain evidence="2">cv. Yunnan</strain>
        <tissue evidence="1">Leaves</tissue>
    </source>
</reference>
<organism evidence="1 2">
    <name type="scientific">Smallanthus sonchifolius</name>
    <dbReference type="NCBI Taxonomy" id="185202"/>
    <lineage>
        <taxon>Eukaryota</taxon>
        <taxon>Viridiplantae</taxon>
        <taxon>Streptophyta</taxon>
        <taxon>Embryophyta</taxon>
        <taxon>Tracheophyta</taxon>
        <taxon>Spermatophyta</taxon>
        <taxon>Magnoliopsida</taxon>
        <taxon>eudicotyledons</taxon>
        <taxon>Gunneridae</taxon>
        <taxon>Pentapetalae</taxon>
        <taxon>asterids</taxon>
        <taxon>campanulids</taxon>
        <taxon>Asterales</taxon>
        <taxon>Asteraceae</taxon>
        <taxon>Asteroideae</taxon>
        <taxon>Heliantheae alliance</taxon>
        <taxon>Millerieae</taxon>
        <taxon>Smallanthus</taxon>
    </lineage>
</organism>
<reference evidence="2" key="1">
    <citation type="journal article" date="2022" name="Mol. Ecol. Resour.">
        <title>The genomes of chicory, endive, great burdock and yacon provide insights into Asteraceae palaeo-polyploidization history and plant inulin production.</title>
        <authorList>
            <person name="Fan W."/>
            <person name="Wang S."/>
            <person name="Wang H."/>
            <person name="Wang A."/>
            <person name="Jiang F."/>
            <person name="Liu H."/>
            <person name="Zhao H."/>
            <person name="Xu D."/>
            <person name="Zhang Y."/>
        </authorList>
    </citation>
    <scope>NUCLEOTIDE SEQUENCE [LARGE SCALE GENOMIC DNA]</scope>
    <source>
        <strain evidence="2">cv. Yunnan</strain>
    </source>
</reference>
<sequence>MQFFLGRRRSLFTTATGRLIAEDLFASQRVSVSMGERSRDQEAMGKETIRSRRWHVRRTWRKQKPLPEGLKGVS</sequence>
<keyword evidence="2" id="KW-1185">Reference proteome</keyword>
<dbReference type="Proteomes" id="UP001056120">
    <property type="component" value="Linkage Group LG10"/>
</dbReference>
<proteinExistence type="predicted"/>
<protein>
    <submittedName>
        <fullName evidence="1">Uncharacterized protein</fullName>
    </submittedName>
</protein>
<evidence type="ECO:0000313" key="2">
    <source>
        <dbReference type="Proteomes" id="UP001056120"/>
    </source>
</evidence>
<evidence type="ECO:0000313" key="1">
    <source>
        <dbReference type="EMBL" id="KAI3802667.1"/>
    </source>
</evidence>
<comment type="caution">
    <text evidence="1">The sequence shown here is derived from an EMBL/GenBank/DDBJ whole genome shotgun (WGS) entry which is preliminary data.</text>
</comment>